<feature type="compositionally biased region" description="Acidic residues" evidence="1">
    <location>
        <begin position="162"/>
        <end position="171"/>
    </location>
</feature>
<evidence type="ECO:0000256" key="1">
    <source>
        <dbReference type="SAM" id="MobiDB-lite"/>
    </source>
</evidence>
<dbReference type="GO" id="GO:0006401">
    <property type="term" value="P:RNA catabolic process"/>
    <property type="evidence" value="ECO:0007669"/>
    <property type="project" value="InterPro"/>
</dbReference>
<dbReference type="GO" id="GO:0032299">
    <property type="term" value="C:ribonuclease H2 complex"/>
    <property type="evidence" value="ECO:0007669"/>
    <property type="project" value="InterPro"/>
</dbReference>
<feature type="region of interest" description="Disordered" evidence="1">
    <location>
        <begin position="160"/>
        <end position="240"/>
    </location>
</feature>
<feature type="compositionally biased region" description="Low complexity" evidence="1">
    <location>
        <begin position="12"/>
        <end position="27"/>
    </location>
</feature>
<dbReference type="STRING" id="106004.A0A1Y2EZS7"/>
<dbReference type="PANTHER" id="PTHR47204">
    <property type="entry name" value="OS02G0168900 PROTEIN"/>
    <property type="match status" value="1"/>
</dbReference>
<feature type="region of interest" description="Disordered" evidence="1">
    <location>
        <begin position="1"/>
        <end position="27"/>
    </location>
</feature>
<feature type="region of interest" description="Disordered" evidence="1">
    <location>
        <begin position="108"/>
        <end position="127"/>
    </location>
</feature>
<dbReference type="InterPro" id="IPR013924">
    <property type="entry name" value="RNase_H2_suC"/>
</dbReference>
<feature type="compositionally biased region" description="Basic and acidic residues" evidence="1">
    <location>
        <begin position="178"/>
        <end position="190"/>
    </location>
</feature>
<dbReference type="AlphaFoldDB" id="A0A1Y2EZS7"/>
<dbReference type="Pfam" id="PF08615">
    <property type="entry name" value="RNase_H2_suC"/>
    <property type="match status" value="1"/>
</dbReference>
<sequence>MSTPLAQTTILDSFPSTSSASDASTPPSVESISLLPFFINYDGPAPISTYFHPTPVPSTSAAVAEGETKPLQQQAAFRGRLLVSKRVPLPQGYTGLVFSTSQPVAAAPLAPTTPSKRNAASAPKRVKVDAAAERKAAAERAKGLRRSPRKRVVKEVKKFMLDSDDEEDQENEPVGVKAPKEEQEEEKMVVVEESTTIVVEEETTIPAAAPSAPTPAPKESTPEPQPSIAEPQPQDDDDLPLARDERHLVPVLTFNSIDIWHPDYAGDLADDVYARTMSEWVGVSAKIHAY</sequence>
<protein>
    <submittedName>
        <fullName evidence="2">Ribonuclease H2, subunit C</fullName>
    </submittedName>
</protein>
<dbReference type="Gene3D" id="2.40.128.680">
    <property type="match status" value="1"/>
</dbReference>
<dbReference type="EMBL" id="MCGR01000035">
    <property type="protein sequence ID" value="ORY76245.1"/>
    <property type="molecule type" value="Genomic_DNA"/>
</dbReference>
<dbReference type="InParanoid" id="A0A1Y2EZS7"/>
<feature type="compositionally biased region" description="Polar residues" evidence="1">
    <location>
        <begin position="1"/>
        <end position="11"/>
    </location>
</feature>
<gene>
    <name evidence="2" type="ORF">BCR35DRAFT_305891</name>
</gene>
<evidence type="ECO:0000313" key="3">
    <source>
        <dbReference type="Proteomes" id="UP000193467"/>
    </source>
</evidence>
<reference evidence="2 3" key="1">
    <citation type="submission" date="2016-07" db="EMBL/GenBank/DDBJ databases">
        <title>Pervasive Adenine N6-methylation of Active Genes in Fungi.</title>
        <authorList>
            <consortium name="DOE Joint Genome Institute"/>
            <person name="Mondo S.J."/>
            <person name="Dannebaum R.O."/>
            <person name="Kuo R.C."/>
            <person name="Labutti K."/>
            <person name="Haridas S."/>
            <person name="Kuo A."/>
            <person name="Salamov A."/>
            <person name="Ahrendt S.R."/>
            <person name="Lipzen A."/>
            <person name="Sullivan W."/>
            <person name="Andreopoulos W.B."/>
            <person name="Clum A."/>
            <person name="Lindquist E."/>
            <person name="Daum C."/>
            <person name="Ramamoorthy G.K."/>
            <person name="Gryganskyi A."/>
            <person name="Culley D."/>
            <person name="Magnuson J.K."/>
            <person name="James T.Y."/>
            <person name="O'Malley M.A."/>
            <person name="Stajich J.E."/>
            <person name="Spatafora J.W."/>
            <person name="Visel A."/>
            <person name="Grigoriev I.V."/>
        </authorList>
    </citation>
    <scope>NUCLEOTIDE SEQUENCE [LARGE SCALE GENOMIC DNA]</scope>
    <source>
        <strain evidence="2 3">62-1032</strain>
    </source>
</reference>
<name>A0A1Y2EZS7_9BASI</name>
<dbReference type="PANTHER" id="PTHR47204:SF1">
    <property type="entry name" value="RIBONUCLEASE H2 SUBUNIT C"/>
    <property type="match status" value="1"/>
</dbReference>
<dbReference type="OrthoDB" id="6222486at2759"/>
<feature type="compositionally biased region" description="Low complexity" evidence="1">
    <location>
        <begin position="191"/>
        <end position="211"/>
    </location>
</feature>
<proteinExistence type="predicted"/>
<dbReference type="CDD" id="cd09271">
    <property type="entry name" value="RNase_H2-C"/>
    <property type="match status" value="1"/>
</dbReference>
<organism evidence="2 3">
    <name type="scientific">Leucosporidium creatinivorum</name>
    <dbReference type="NCBI Taxonomy" id="106004"/>
    <lineage>
        <taxon>Eukaryota</taxon>
        <taxon>Fungi</taxon>
        <taxon>Dikarya</taxon>
        <taxon>Basidiomycota</taxon>
        <taxon>Pucciniomycotina</taxon>
        <taxon>Microbotryomycetes</taxon>
        <taxon>Leucosporidiales</taxon>
        <taxon>Leucosporidium</taxon>
    </lineage>
</organism>
<accession>A0A1Y2EZS7</accession>
<evidence type="ECO:0000313" key="2">
    <source>
        <dbReference type="EMBL" id="ORY76245.1"/>
    </source>
</evidence>
<keyword evidence="3" id="KW-1185">Reference proteome</keyword>
<comment type="caution">
    <text evidence="2">The sequence shown here is derived from an EMBL/GenBank/DDBJ whole genome shotgun (WGS) entry which is preliminary data.</text>
</comment>
<dbReference type="Proteomes" id="UP000193467">
    <property type="component" value="Unassembled WGS sequence"/>
</dbReference>